<dbReference type="AlphaFoldDB" id="A0A5B8YMQ6"/>
<name>A0A5B8YMQ6_9FLAO</name>
<keyword evidence="2" id="KW-0378">Hydrolase</keyword>
<dbReference type="InterPro" id="IPR018550">
    <property type="entry name" value="Lipid-A_deacylase-rel"/>
</dbReference>
<evidence type="ECO:0000256" key="1">
    <source>
        <dbReference type="SAM" id="SignalP"/>
    </source>
</evidence>
<gene>
    <name evidence="2" type="ORF">FK178_09325</name>
</gene>
<dbReference type="KEGG" id="anp:FK178_09325"/>
<sequence>MKKIFLGLFLLSFFKLHAQNDPKKYFSLDAGYFYGSIIEHNPHISHLITGHPQGLILSLNQKTYGLDSWEAEYNYPDVGISFTFQDMGNPNLGDNYGLYGHMGFYFLKRNLVFKVGQGLAVNTNPYHPDDNYLNNAYGSRIMSSTYFSGNFQRENIIKGLGFQAGVALIHYSNADFKSPNNSTNTFVINAGLNYLFNAEEQPQYIPKDRTQKFSEPLHYNFVLRGGANTIGIIGSKSYPFLTLSAYADKRINRKSTFQAGAEFFLSGAMEEFIYYQSVTFPRGRTTGEEDGKRLGIFLGHQLSFNKLSLITQLGYYAYYPYDNYVDRLYNRVGLQRVLYKDLFASVTVLAHGANAEAVEFSLGYRL</sequence>
<evidence type="ECO:0000313" key="2">
    <source>
        <dbReference type="EMBL" id="QED37913.1"/>
    </source>
</evidence>
<dbReference type="Proteomes" id="UP000321954">
    <property type="component" value="Chromosome"/>
</dbReference>
<organism evidence="2 3">
    <name type="scientific">Antarcticibacterium arcticum</name>
    <dbReference type="NCBI Taxonomy" id="2585771"/>
    <lineage>
        <taxon>Bacteria</taxon>
        <taxon>Pseudomonadati</taxon>
        <taxon>Bacteroidota</taxon>
        <taxon>Flavobacteriia</taxon>
        <taxon>Flavobacteriales</taxon>
        <taxon>Flavobacteriaceae</taxon>
        <taxon>Antarcticibacterium</taxon>
    </lineage>
</organism>
<reference evidence="2 3" key="1">
    <citation type="submission" date="2019-08" db="EMBL/GenBank/DDBJ databases">
        <title>Antarcticibacterium arcticum sp. nov., a bacterium isolated from marine sediment of the Canadian Beaufort Sea.</title>
        <authorList>
            <person name="Lee Y.M."/>
            <person name="Baek K."/>
            <person name="Lee D.-H."/>
            <person name="Shin S.C."/>
            <person name="Jin Y.K."/>
            <person name="Park Y."/>
        </authorList>
    </citation>
    <scope>NUCLEOTIDE SEQUENCE [LARGE SCALE GENOMIC DNA]</scope>
    <source>
        <strain evidence="2 3">PAMC 28998</strain>
    </source>
</reference>
<feature type="chain" id="PRO_5022662993" evidence="1">
    <location>
        <begin position="19"/>
        <end position="366"/>
    </location>
</feature>
<protein>
    <submittedName>
        <fullName evidence="2">Acyloxyacyl hydrolase</fullName>
    </submittedName>
</protein>
<dbReference type="OrthoDB" id="627554at2"/>
<dbReference type="Gene3D" id="2.40.160.20">
    <property type="match status" value="1"/>
</dbReference>
<dbReference type="EMBL" id="CP042476">
    <property type="protein sequence ID" value="QED37913.1"/>
    <property type="molecule type" value="Genomic_DNA"/>
</dbReference>
<dbReference type="RefSeq" id="WP_146833975.1">
    <property type="nucleotide sequence ID" value="NZ_CP042476.1"/>
</dbReference>
<proteinExistence type="predicted"/>
<accession>A0A5B8YMQ6</accession>
<evidence type="ECO:0000313" key="3">
    <source>
        <dbReference type="Proteomes" id="UP000321954"/>
    </source>
</evidence>
<feature type="signal peptide" evidence="1">
    <location>
        <begin position="1"/>
        <end position="18"/>
    </location>
</feature>
<keyword evidence="3" id="KW-1185">Reference proteome</keyword>
<dbReference type="GO" id="GO:0016787">
    <property type="term" value="F:hydrolase activity"/>
    <property type="evidence" value="ECO:0007669"/>
    <property type="project" value="UniProtKB-KW"/>
</dbReference>
<dbReference type="Pfam" id="PF09411">
    <property type="entry name" value="PagL"/>
    <property type="match status" value="1"/>
</dbReference>
<keyword evidence="1" id="KW-0732">Signal</keyword>